<dbReference type="InterPro" id="IPR003439">
    <property type="entry name" value="ABC_transporter-like_ATP-bd"/>
</dbReference>
<proteinExistence type="predicted"/>
<dbReference type="Pfam" id="PF00005">
    <property type="entry name" value="ABC_tran"/>
    <property type="match status" value="1"/>
</dbReference>
<dbReference type="Proteomes" id="UP001198630">
    <property type="component" value="Unassembled WGS sequence"/>
</dbReference>
<dbReference type="GO" id="GO:0005886">
    <property type="term" value="C:plasma membrane"/>
    <property type="evidence" value="ECO:0007669"/>
    <property type="project" value="UniProtKB-SubCell"/>
</dbReference>
<dbReference type="InterPro" id="IPR027417">
    <property type="entry name" value="P-loop_NTPase"/>
</dbReference>
<dbReference type="AlphaFoldDB" id="A0AAW4XJU1"/>
<dbReference type="PROSITE" id="PS50893">
    <property type="entry name" value="ABC_TRANSPORTER_2"/>
    <property type="match status" value="1"/>
</dbReference>
<sequence>MDGLQNEQGTPAIVAEHLCKRYGNTVAVHDVSVTVGIGETVGIVGVNGAGKTTTVETIAGLRAPDGGRVRVLGLDPLRDRTALRQVLGVQLQRATLHHALTARELVDLYRSFYPDPVPAAELLDSVELSDRGDTRFENLSGGQQQRLSVALALVGRPRVVVLDELTTGLDPRARRRMWSAIERLRADGVAVLLVSHAMEEIEHLCDRVVLLDRGRVVAVGTPAGIVESAGAADLDDAFVALTGRDLGETR</sequence>
<dbReference type="GO" id="GO:0016887">
    <property type="term" value="F:ATP hydrolysis activity"/>
    <property type="evidence" value="ECO:0007669"/>
    <property type="project" value="InterPro"/>
</dbReference>
<dbReference type="InterPro" id="IPR050763">
    <property type="entry name" value="ABC_transporter_ATP-binding"/>
</dbReference>
<dbReference type="InterPro" id="IPR017871">
    <property type="entry name" value="ABC_transporter-like_CS"/>
</dbReference>
<dbReference type="GO" id="GO:0046677">
    <property type="term" value="P:response to antibiotic"/>
    <property type="evidence" value="ECO:0007669"/>
    <property type="project" value="UniProtKB-KW"/>
</dbReference>
<feature type="domain" description="ABC transporter" evidence="6">
    <location>
        <begin position="13"/>
        <end position="238"/>
    </location>
</feature>
<accession>A0AAW4XJU1</accession>
<evidence type="ECO:0000313" key="7">
    <source>
        <dbReference type="EMBL" id="MCD2112757.1"/>
    </source>
</evidence>
<comment type="subcellular location">
    <subcellularLocation>
        <location evidence="1">Cell membrane</location>
        <topology evidence="1">Peripheral membrane protein</topology>
    </subcellularLocation>
</comment>
<evidence type="ECO:0000313" key="8">
    <source>
        <dbReference type="Proteomes" id="UP001198630"/>
    </source>
</evidence>
<keyword evidence="2" id="KW-0813">Transport</keyword>
<evidence type="ECO:0000256" key="1">
    <source>
        <dbReference type="ARBA" id="ARBA00004202"/>
    </source>
</evidence>
<dbReference type="Gene3D" id="3.40.50.300">
    <property type="entry name" value="P-loop containing nucleotide triphosphate hydrolases"/>
    <property type="match status" value="1"/>
</dbReference>
<reference evidence="7" key="1">
    <citation type="submission" date="2021-11" db="EMBL/GenBank/DDBJ databases">
        <title>Development of a sustainable strategy for remediation of hydrocarbon-contaminated territories based on the waste exchange concept.</title>
        <authorList>
            <person name="Elkin A."/>
        </authorList>
    </citation>
    <scope>NUCLEOTIDE SEQUENCE</scope>
    <source>
        <strain evidence="7">IEGM 757</strain>
    </source>
</reference>
<dbReference type="RefSeq" id="WP_159418116.1">
    <property type="nucleotide sequence ID" value="NZ_CP027557.1"/>
</dbReference>
<dbReference type="PROSITE" id="PS00211">
    <property type="entry name" value="ABC_TRANSPORTER_1"/>
    <property type="match status" value="1"/>
</dbReference>
<evidence type="ECO:0000256" key="5">
    <source>
        <dbReference type="ARBA" id="ARBA00023251"/>
    </source>
</evidence>
<dbReference type="CDD" id="cd03230">
    <property type="entry name" value="ABC_DR_subfamily_A"/>
    <property type="match status" value="1"/>
</dbReference>
<dbReference type="SMART" id="SM00382">
    <property type="entry name" value="AAA"/>
    <property type="match status" value="1"/>
</dbReference>
<evidence type="ECO:0000259" key="6">
    <source>
        <dbReference type="PROSITE" id="PS50893"/>
    </source>
</evidence>
<keyword evidence="3" id="KW-0547">Nucleotide-binding</keyword>
<dbReference type="PANTHER" id="PTHR42711">
    <property type="entry name" value="ABC TRANSPORTER ATP-BINDING PROTEIN"/>
    <property type="match status" value="1"/>
</dbReference>
<keyword evidence="4 7" id="KW-0067">ATP-binding</keyword>
<evidence type="ECO:0000256" key="3">
    <source>
        <dbReference type="ARBA" id="ARBA00022741"/>
    </source>
</evidence>
<keyword evidence="5" id="KW-0046">Antibiotic resistance</keyword>
<comment type="caution">
    <text evidence="7">The sequence shown here is derived from an EMBL/GenBank/DDBJ whole genome shotgun (WGS) entry which is preliminary data.</text>
</comment>
<dbReference type="SUPFAM" id="SSF52540">
    <property type="entry name" value="P-loop containing nucleoside triphosphate hydrolases"/>
    <property type="match status" value="1"/>
</dbReference>
<evidence type="ECO:0000256" key="2">
    <source>
        <dbReference type="ARBA" id="ARBA00022448"/>
    </source>
</evidence>
<dbReference type="GO" id="GO:0005524">
    <property type="term" value="F:ATP binding"/>
    <property type="evidence" value="ECO:0007669"/>
    <property type="project" value="UniProtKB-KW"/>
</dbReference>
<dbReference type="InterPro" id="IPR003593">
    <property type="entry name" value="AAA+_ATPase"/>
</dbReference>
<dbReference type="EMBL" id="JAJNCO010000008">
    <property type="protein sequence ID" value="MCD2112757.1"/>
    <property type="molecule type" value="Genomic_DNA"/>
</dbReference>
<organism evidence="7 8">
    <name type="scientific">Rhodococcus rhodochrous</name>
    <dbReference type="NCBI Taxonomy" id="1829"/>
    <lineage>
        <taxon>Bacteria</taxon>
        <taxon>Bacillati</taxon>
        <taxon>Actinomycetota</taxon>
        <taxon>Actinomycetes</taxon>
        <taxon>Mycobacteriales</taxon>
        <taxon>Nocardiaceae</taxon>
        <taxon>Rhodococcus</taxon>
    </lineage>
</organism>
<evidence type="ECO:0000256" key="4">
    <source>
        <dbReference type="ARBA" id="ARBA00022840"/>
    </source>
</evidence>
<name>A0AAW4XJU1_RHORH</name>
<gene>
    <name evidence="7" type="ORF">LQ384_16735</name>
</gene>
<protein>
    <submittedName>
        <fullName evidence="7">ABC transporter ATP-binding protein</fullName>
    </submittedName>
</protein>
<dbReference type="PANTHER" id="PTHR42711:SF16">
    <property type="entry name" value="ABC TRANSPORTER ATP-BINDING PROTEIN"/>
    <property type="match status" value="1"/>
</dbReference>